<organism evidence="1">
    <name type="scientific">Hyperionvirus sp</name>
    <dbReference type="NCBI Taxonomy" id="2487770"/>
    <lineage>
        <taxon>Viruses</taxon>
        <taxon>Varidnaviria</taxon>
        <taxon>Bamfordvirae</taxon>
        <taxon>Nucleocytoviricota</taxon>
        <taxon>Megaviricetes</taxon>
        <taxon>Imitervirales</taxon>
        <taxon>Mimiviridae</taxon>
        <taxon>Klosneuvirinae</taxon>
    </lineage>
</organism>
<reference evidence="1" key="1">
    <citation type="submission" date="2018-10" db="EMBL/GenBank/DDBJ databases">
        <title>Hidden diversity of soil giant viruses.</title>
        <authorList>
            <person name="Schulz F."/>
            <person name="Alteio L."/>
            <person name="Goudeau D."/>
            <person name="Ryan E.M."/>
            <person name="Malmstrom R.R."/>
            <person name="Blanchard J."/>
            <person name="Woyke T."/>
        </authorList>
    </citation>
    <scope>NUCLEOTIDE SEQUENCE</scope>
    <source>
        <strain evidence="1">HYV1</strain>
    </source>
</reference>
<gene>
    <name evidence="1" type="ORF">Hyperionvirus2_103</name>
</gene>
<accession>A0A3G5A658</accession>
<evidence type="ECO:0000313" key="1">
    <source>
        <dbReference type="EMBL" id="AYV82735.1"/>
    </source>
</evidence>
<proteinExistence type="predicted"/>
<protein>
    <submittedName>
        <fullName evidence="1">Uncharacterized protein</fullName>
    </submittedName>
</protein>
<sequence>MSTLTVIAHNVPFVLNVNDTVLDLKYQIAKKLDRDILYVNLTRESIDLKNSDKILPTDTITVDRKKSRFSTADFEYLDIQYKFRYPVQKFKIKLKTIRPRDMFRFSFSLKLESKTEIEAFKIVDIDATEFLFDSSVSYNKLTEMIGDYVIEQKLAENKSLVEVSQIFVELPNVFDEDESPYSFSYDSNPFYHRYFTPDEKDLPLINLLDPSNTLYIEIFIHVEGFIRINYSVDATDKFFTFIRNSHKILDLIDNSPGIKDITGTDRQRVVVYKGVTTHILDHNRLISDCLANNDIVRYVVLPSITFVEPYDIKGLSERRDSLFDLRIVLYNKSQPNYCGVNVLATLFLLNAELSEENIFTLWFKNKGKFSDAKEIKINVSDPPFDTFSIDENKFALEFVVDYIYRDLDKYNYIEILNNLPCVRSWSHYFGLVKLFEVFNHKDAIEYSMNRAN</sequence>
<name>A0A3G5A658_9VIRU</name>
<dbReference type="EMBL" id="MK072384">
    <property type="protein sequence ID" value="AYV82735.1"/>
    <property type="molecule type" value="Genomic_DNA"/>
</dbReference>